<dbReference type="Pfam" id="PF18913">
    <property type="entry name" value="FBPase_C"/>
    <property type="match status" value="1"/>
</dbReference>
<reference evidence="9" key="1">
    <citation type="submission" date="2023-10" db="EMBL/GenBank/DDBJ databases">
        <authorList>
            <person name="Chen Y."/>
            <person name="Shah S."/>
            <person name="Dougan E. K."/>
            <person name="Thang M."/>
            <person name="Chan C."/>
        </authorList>
    </citation>
    <scope>NUCLEOTIDE SEQUENCE [LARGE SCALE GENOMIC DNA]</scope>
</reference>
<evidence type="ECO:0000256" key="6">
    <source>
        <dbReference type="RuleBase" id="RU000508"/>
    </source>
</evidence>
<evidence type="ECO:0000259" key="8">
    <source>
        <dbReference type="Pfam" id="PF18913"/>
    </source>
</evidence>
<comment type="caution">
    <text evidence="9">The sequence shown here is derived from an EMBL/GenBank/DDBJ whole genome shotgun (WGS) entry which is preliminary data.</text>
</comment>
<keyword evidence="4 6" id="KW-0378">Hydrolase</keyword>
<keyword evidence="10" id="KW-1185">Reference proteome</keyword>
<evidence type="ECO:0000313" key="10">
    <source>
        <dbReference type="Proteomes" id="UP001189429"/>
    </source>
</evidence>
<dbReference type="HAMAP" id="MF_01855">
    <property type="entry name" value="FBPase_class1"/>
    <property type="match status" value="1"/>
</dbReference>
<evidence type="ECO:0000256" key="5">
    <source>
        <dbReference type="ARBA" id="ARBA00023277"/>
    </source>
</evidence>
<comment type="catalytic activity">
    <reaction evidence="1">
        <text>beta-D-fructose 1,6-bisphosphate + H2O = beta-D-fructose 6-phosphate + phosphate</text>
        <dbReference type="Rhea" id="RHEA:11064"/>
        <dbReference type="ChEBI" id="CHEBI:15377"/>
        <dbReference type="ChEBI" id="CHEBI:32966"/>
        <dbReference type="ChEBI" id="CHEBI:43474"/>
        <dbReference type="ChEBI" id="CHEBI:57634"/>
        <dbReference type="EC" id="3.1.3.11"/>
    </reaction>
</comment>
<evidence type="ECO:0000256" key="4">
    <source>
        <dbReference type="ARBA" id="ARBA00022801"/>
    </source>
</evidence>
<organism evidence="9 10">
    <name type="scientific">Prorocentrum cordatum</name>
    <dbReference type="NCBI Taxonomy" id="2364126"/>
    <lineage>
        <taxon>Eukaryota</taxon>
        <taxon>Sar</taxon>
        <taxon>Alveolata</taxon>
        <taxon>Dinophyceae</taxon>
        <taxon>Prorocentrales</taxon>
        <taxon>Prorocentraceae</taxon>
        <taxon>Prorocentrum</taxon>
    </lineage>
</organism>
<dbReference type="InterPro" id="IPR044015">
    <property type="entry name" value="FBPase_C_dom"/>
</dbReference>
<feature type="domain" description="Fructose-1-6-bisphosphatase class 1 C-terminal" evidence="8">
    <location>
        <begin position="204"/>
        <end position="329"/>
    </location>
</feature>
<evidence type="ECO:0000256" key="3">
    <source>
        <dbReference type="ARBA" id="ARBA00013093"/>
    </source>
</evidence>
<evidence type="ECO:0000259" key="7">
    <source>
        <dbReference type="Pfam" id="PF00316"/>
    </source>
</evidence>
<dbReference type="InterPro" id="IPR033391">
    <property type="entry name" value="FBPase_N"/>
</dbReference>
<dbReference type="PIRSF" id="PIRSF000904">
    <property type="entry name" value="FBPtase_SBPase"/>
    <property type="match status" value="1"/>
</dbReference>
<name>A0ABN9S9S0_9DINO</name>
<dbReference type="EMBL" id="CAUYUJ010010001">
    <property type="protein sequence ID" value="CAK0828251.1"/>
    <property type="molecule type" value="Genomic_DNA"/>
</dbReference>
<dbReference type="PRINTS" id="PR00115">
    <property type="entry name" value="F16BPHPHTASE"/>
</dbReference>
<keyword evidence="5 6" id="KW-0119">Carbohydrate metabolism</keyword>
<dbReference type="PIRSF" id="PIRSF500210">
    <property type="entry name" value="FBPtase"/>
    <property type="match status" value="1"/>
</dbReference>
<dbReference type="SUPFAM" id="SSF56655">
    <property type="entry name" value="Carbohydrate phosphatase"/>
    <property type="match status" value="1"/>
</dbReference>
<dbReference type="PANTHER" id="PTHR11556:SF41">
    <property type="entry name" value="FRUCTOSE-1,6-BISPHOSPHATASE, CYTOSOLIC"/>
    <property type="match status" value="1"/>
</dbReference>
<dbReference type="EC" id="3.1.3.11" evidence="3"/>
<dbReference type="Gene3D" id="3.30.540.10">
    <property type="entry name" value="Fructose-1,6-Bisphosphatase, subunit A, domain 1"/>
    <property type="match status" value="1"/>
</dbReference>
<gene>
    <name evidence="9" type="ORF">PCOR1329_LOCUS27528</name>
</gene>
<feature type="domain" description="Fructose-1-6-bisphosphatase class I N-terminal" evidence="7">
    <location>
        <begin position="18"/>
        <end position="193"/>
    </location>
</feature>
<proteinExistence type="inferred from homology"/>
<dbReference type="PANTHER" id="PTHR11556">
    <property type="entry name" value="FRUCTOSE-1,6-BISPHOSPHATASE-RELATED"/>
    <property type="match status" value="1"/>
</dbReference>
<accession>A0ABN9S9S0</accession>
<evidence type="ECO:0000256" key="1">
    <source>
        <dbReference type="ARBA" id="ARBA00001273"/>
    </source>
</evidence>
<comment type="similarity">
    <text evidence="2 6">Belongs to the FBPase class 1 family.</text>
</comment>
<dbReference type="InterPro" id="IPR028343">
    <property type="entry name" value="FBPtase"/>
</dbReference>
<dbReference type="CDD" id="cd00354">
    <property type="entry name" value="FBPase"/>
    <property type="match status" value="1"/>
</dbReference>
<sequence length="339" mass="36788">MVSVAEFPTLRRYIMARTGDTELSILLMAMTLACKATARACNKAGIADLFGLAGHVNASGDDQKKLDVLANDMFIDALVNSGTCAVLVSEENEEPLFVPKEKAGRFIVAFDPLDGSSNIDCNISTGTIFAIYDRKTSADGPATMEDVLRTGHDIKVAGYCMYGAATELVITFQSHGVHRFTLDPSLGEFVHTTAHVKFPEDGGKTIYSCNEGHSKDWDPAMQAIVRKWKQGAKPYSARYVGSMVSDVHRTILYGGVYLYPADKKKPNGKLRIMYEGFPMAMIVEAAGGAASCGIFGGKIQRILDIMPARIHETCPVIMGCKRDVDAVIEEYRLQGLPGA</sequence>
<dbReference type="Gene3D" id="3.40.190.80">
    <property type="match status" value="1"/>
</dbReference>
<evidence type="ECO:0000313" key="9">
    <source>
        <dbReference type="EMBL" id="CAK0828251.1"/>
    </source>
</evidence>
<dbReference type="InterPro" id="IPR000146">
    <property type="entry name" value="FBPase_class-1"/>
</dbReference>
<protein>
    <recommendedName>
        <fullName evidence="3">fructose-bisphosphatase</fullName>
        <ecNumber evidence="3">3.1.3.11</ecNumber>
    </recommendedName>
</protein>
<dbReference type="Pfam" id="PF00316">
    <property type="entry name" value="FBPase"/>
    <property type="match status" value="1"/>
</dbReference>
<evidence type="ECO:0000256" key="2">
    <source>
        <dbReference type="ARBA" id="ARBA00010941"/>
    </source>
</evidence>
<dbReference type="Proteomes" id="UP001189429">
    <property type="component" value="Unassembled WGS sequence"/>
</dbReference>